<gene>
    <name evidence="1" type="ORF">CSOJ01_10156</name>
</gene>
<accession>A0A8H6MQH5</accession>
<evidence type="ECO:0000313" key="2">
    <source>
        <dbReference type="Proteomes" id="UP000652219"/>
    </source>
</evidence>
<proteinExistence type="predicted"/>
<dbReference type="EMBL" id="WIGN01000207">
    <property type="protein sequence ID" value="KAF6804496.1"/>
    <property type="molecule type" value="Genomic_DNA"/>
</dbReference>
<dbReference type="AlphaFoldDB" id="A0A8H6MQH5"/>
<organism evidence="1 2">
    <name type="scientific">Colletotrichum sojae</name>
    <dbReference type="NCBI Taxonomy" id="2175907"/>
    <lineage>
        <taxon>Eukaryota</taxon>
        <taxon>Fungi</taxon>
        <taxon>Dikarya</taxon>
        <taxon>Ascomycota</taxon>
        <taxon>Pezizomycotina</taxon>
        <taxon>Sordariomycetes</taxon>
        <taxon>Hypocreomycetidae</taxon>
        <taxon>Glomerellales</taxon>
        <taxon>Glomerellaceae</taxon>
        <taxon>Colletotrichum</taxon>
        <taxon>Colletotrichum orchidearum species complex</taxon>
    </lineage>
</organism>
<comment type="caution">
    <text evidence="1">The sequence shown here is derived from an EMBL/GenBank/DDBJ whole genome shotgun (WGS) entry which is preliminary data.</text>
</comment>
<name>A0A8H6MQH5_9PEZI</name>
<dbReference type="Proteomes" id="UP000652219">
    <property type="component" value="Unassembled WGS sequence"/>
</dbReference>
<sequence>MTVTDAARKRLANQRHSAQLYRSQTATARPDFSHGQKFEWREGDIAFLRPSTTFSELDYDCLIASNYLPSAATCHPVIILERRGADASHVLVTTVSAYRCTSRGHPIAPWKQQCHSGKDVAAFRSFVGSERPNADRPLLRLQKNQLMPKPKASWVYLENVFVVPITVLGKFDKAETRLRMETTSLKDLQNQFSRQTLLSKETWADPRLAQSVNGGTVAVRQATAVQQAPPVPRPVVAPVPATIATGGVPRRAAPPTNSWASVAVHRPVAVV</sequence>
<keyword evidence="2" id="KW-1185">Reference proteome</keyword>
<reference evidence="1 2" key="1">
    <citation type="journal article" date="2020" name="Phytopathology">
        <title>Genome Sequence Resources of Colletotrichum truncatum, C. plurivorum, C. musicola, and C. sojae: Four Species Pathogenic to Soybean (Glycine max).</title>
        <authorList>
            <person name="Rogerio F."/>
            <person name="Boufleur T.R."/>
            <person name="Ciampi-Guillardi M."/>
            <person name="Sukno S.A."/>
            <person name="Thon M.R."/>
            <person name="Massola Junior N.S."/>
            <person name="Baroncelli R."/>
        </authorList>
    </citation>
    <scope>NUCLEOTIDE SEQUENCE [LARGE SCALE GENOMIC DNA]</scope>
    <source>
        <strain evidence="1 2">LFN0009</strain>
    </source>
</reference>
<evidence type="ECO:0000313" key="1">
    <source>
        <dbReference type="EMBL" id="KAF6804496.1"/>
    </source>
</evidence>
<protein>
    <submittedName>
        <fullName evidence="1">Uncharacterized protein</fullName>
    </submittedName>
</protein>